<dbReference type="SMR" id="A0A097EXE9"/>
<reference evidence="1 2" key="1">
    <citation type="submission" date="2014-09" db="EMBL/GenBank/DDBJ databases">
        <authorList>
            <person name="Lapin J.S."/>
            <person name="Pope W.H."/>
            <person name="Hua J."/>
            <person name="Ford M.E."/>
            <person name="Conway J.F."/>
            <person name="Hatfull G.F."/>
            <person name="Hendrix R.W."/>
        </authorList>
    </citation>
    <scope>NUCLEOTIDE SEQUENCE [LARGE SCALE GENOMIC DNA]</scope>
</reference>
<organism evidence="1 2">
    <name type="scientific">Escherichia phage 121Q</name>
    <dbReference type="NCBI Taxonomy" id="1555202"/>
    <lineage>
        <taxon>Viruses</taxon>
        <taxon>Duplodnaviria</taxon>
        <taxon>Heunggongvirae</taxon>
        <taxon>Uroviricota</taxon>
        <taxon>Caudoviricetes</taxon>
        <taxon>Asteriusvirus</taxon>
        <taxon>Asteriusvirus av121Q</taxon>
    </lineage>
</organism>
<dbReference type="GeneID" id="22111274"/>
<accession>A0A097EXE9</accession>
<dbReference type="InterPro" id="IPR009091">
    <property type="entry name" value="RCC1/BLIP-II"/>
</dbReference>
<proteinExistence type="predicted"/>
<dbReference type="Gene3D" id="2.130.10.30">
    <property type="entry name" value="Regulator of chromosome condensation 1/beta-lactamase-inhibitor protein II"/>
    <property type="match status" value="1"/>
</dbReference>
<dbReference type="EMBL" id="KM507819">
    <property type="protein sequence ID" value="AIT14124.1"/>
    <property type="molecule type" value="Genomic_DNA"/>
</dbReference>
<keyword evidence="2" id="KW-1185">Reference proteome</keyword>
<sequence length="298" mass="31831">MWYAGNGASFGLSTDKSTTWASAKIVFDRITALGKTIKQIAVSAGALSVLCTDNTIWNTGYGSYGQLGNGRSTDSLSSFVQGTVPTGVTPSKILANFLMQGFIGTDGRLYYTGAISGVGTTDMTLYSKYTLCSQITNTYTVKDYTTNSSYFAFAIASNNSTNKLFAYHGGGQYFGQLANGSTSQTYISLRQTTQAPGDIIRSSVGYSYFSNHIITSLGVYATGYNTGDNAGQLGIGTQTDVSAYTKCVLPIEMNMNNVYVTATLYRTYLTDGIQIYSTGQYITDGGVASTVFVKDSPF</sequence>
<evidence type="ECO:0000313" key="2">
    <source>
        <dbReference type="Proteomes" id="UP000029889"/>
    </source>
</evidence>
<name>A0A097EXE9_9CAUD</name>
<evidence type="ECO:0000313" key="1">
    <source>
        <dbReference type="EMBL" id="AIT14124.1"/>
    </source>
</evidence>
<protein>
    <submittedName>
        <fullName evidence="1">Putative DNA condensation protein</fullName>
    </submittedName>
</protein>
<dbReference type="Proteomes" id="UP000029889">
    <property type="component" value="Segment"/>
</dbReference>
<gene>
    <name evidence="1" type="primary">234</name>
    <name evidence="1" type="ORF">PBI_121Q_234</name>
</gene>
<dbReference type="KEGG" id="vg:22111274"/>
<dbReference type="RefSeq" id="YP_009101821.1">
    <property type="nucleotide sequence ID" value="NC_025447.1"/>
</dbReference>
<dbReference type="SUPFAM" id="SSF50985">
    <property type="entry name" value="RCC1/BLIP-II"/>
    <property type="match status" value="1"/>
</dbReference>